<name>A0A1X7N7A0_9HYPH</name>
<comment type="similarity">
    <text evidence="2 6">Belongs to the GMC oxidoreductase family.</text>
</comment>
<feature type="binding site" evidence="5">
    <location>
        <position position="223"/>
    </location>
    <ligand>
        <name>FAD</name>
        <dbReference type="ChEBI" id="CHEBI:57692"/>
    </ligand>
</feature>
<evidence type="ECO:0000256" key="3">
    <source>
        <dbReference type="ARBA" id="ARBA00022630"/>
    </source>
</evidence>
<dbReference type="InterPro" id="IPR012132">
    <property type="entry name" value="GMC_OxRdtase"/>
</dbReference>
<dbReference type="OrthoDB" id="9785276at2"/>
<accession>A0A1X7N7A0</accession>
<organism evidence="9 10">
    <name type="scientific">Mesorhizobium australicum</name>
    <dbReference type="NCBI Taxonomy" id="536018"/>
    <lineage>
        <taxon>Bacteria</taxon>
        <taxon>Pseudomonadati</taxon>
        <taxon>Pseudomonadota</taxon>
        <taxon>Alphaproteobacteria</taxon>
        <taxon>Hyphomicrobiales</taxon>
        <taxon>Phyllobacteriaceae</taxon>
        <taxon>Mesorhizobium</taxon>
    </lineage>
</organism>
<evidence type="ECO:0000313" key="10">
    <source>
        <dbReference type="Proteomes" id="UP000193083"/>
    </source>
</evidence>
<dbReference type="PROSITE" id="PS00624">
    <property type="entry name" value="GMC_OXRED_2"/>
    <property type="match status" value="1"/>
</dbReference>
<dbReference type="PANTHER" id="PTHR11552:SF147">
    <property type="entry name" value="CHOLINE DEHYDROGENASE, MITOCHONDRIAL"/>
    <property type="match status" value="1"/>
</dbReference>
<dbReference type="RefSeq" id="WP_085463418.1">
    <property type="nucleotide sequence ID" value="NZ_FXBL01000004.1"/>
</dbReference>
<dbReference type="Pfam" id="PF00732">
    <property type="entry name" value="GMC_oxred_N"/>
    <property type="match status" value="1"/>
</dbReference>
<evidence type="ECO:0000256" key="2">
    <source>
        <dbReference type="ARBA" id="ARBA00010790"/>
    </source>
</evidence>
<keyword evidence="4 5" id="KW-0274">FAD</keyword>
<evidence type="ECO:0000256" key="1">
    <source>
        <dbReference type="ARBA" id="ARBA00001974"/>
    </source>
</evidence>
<dbReference type="GO" id="GO:0050660">
    <property type="term" value="F:flavin adenine dinucleotide binding"/>
    <property type="evidence" value="ECO:0007669"/>
    <property type="project" value="InterPro"/>
</dbReference>
<dbReference type="AlphaFoldDB" id="A0A1X7N7A0"/>
<dbReference type="Pfam" id="PF05199">
    <property type="entry name" value="GMC_oxred_C"/>
    <property type="match status" value="1"/>
</dbReference>
<dbReference type="Gene3D" id="3.30.560.10">
    <property type="entry name" value="Glucose Oxidase, domain 3"/>
    <property type="match status" value="1"/>
</dbReference>
<dbReference type="PANTHER" id="PTHR11552">
    <property type="entry name" value="GLUCOSE-METHANOL-CHOLINE GMC OXIDOREDUCTASE"/>
    <property type="match status" value="1"/>
</dbReference>
<feature type="domain" description="Glucose-methanol-choline oxidoreductase N-terminal" evidence="8">
    <location>
        <begin position="258"/>
        <end position="272"/>
    </location>
</feature>
<evidence type="ECO:0000259" key="8">
    <source>
        <dbReference type="PROSITE" id="PS00624"/>
    </source>
</evidence>
<protein>
    <submittedName>
        <fullName evidence="9">Choline dehydrogenase</fullName>
    </submittedName>
</protein>
<keyword evidence="10" id="KW-1185">Reference proteome</keyword>
<dbReference type="PIRSF" id="PIRSF000137">
    <property type="entry name" value="Alcohol_oxidase"/>
    <property type="match status" value="1"/>
</dbReference>
<gene>
    <name evidence="9" type="ORF">SAMN02982922_1318</name>
</gene>
<keyword evidence="3 6" id="KW-0285">Flavoprotein</keyword>
<dbReference type="InterPro" id="IPR007867">
    <property type="entry name" value="GMC_OxRtase_C"/>
</dbReference>
<proteinExistence type="inferred from homology"/>
<dbReference type="PROSITE" id="PS00623">
    <property type="entry name" value="GMC_OXRED_1"/>
    <property type="match status" value="1"/>
</dbReference>
<evidence type="ECO:0000256" key="4">
    <source>
        <dbReference type="ARBA" id="ARBA00022827"/>
    </source>
</evidence>
<evidence type="ECO:0000313" key="9">
    <source>
        <dbReference type="EMBL" id="SMH32695.1"/>
    </source>
</evidence>
<evidence type="ECO:0000259" key="7">
    <source>
        <dbReference type="PROSITE" id="PS00623"/>
    </source>
</evidence>
<dbReference type="GO" id="GO:0016614">
    <property type="term" value="F:oxidoreductase activity, acting on CH-OH group of donors"/>
    <property type="evidence" value="ECO:0007669"/>
    <property type="project" value="InterPro"/>
</dbReference>
<sequence length="538" mass="58080">MTSERLRSFDYVIVGAGSAGSTLASRLSEDPKARVCLIEAGPADSNLSIHVPAAQIKNMVSPHYSWHYFTEPQRGLGGRAIHMPMGRILGGSSSLNGMLYVRGDRWDYDHWAELGCDGWAYEDVLPFFRKSEGNERGANHYHGGDGPLKVRKGTPGTAICEAFVEACAGAGERINDDFNGEDQEGFGYFDNTIHRGRRWSTASAFLRPAERRSNLTVLTRALVPRIVLENGVARGVEVVVNGRSETVQADAEVILCAGAIGTPHLLMLSGVGPADHLRSVGVDVALDVPSVGANFQDHLGHHINIDCPLPVSAYRLLNPVRAFMAGVQYTLTRGGPLGRPSLPTGGFYKSKPDAEVADAQMHLTIAKLPEIEEVSGKIPLPSGHGFCVVVNQGRPASRGHVRLKSADPMARPAVDPNYLGEASDEDGLFAAVAKVGELMERPEMRPYITLPDELPRRFGDRKVFRAELLRMAGSAFHPVGTCRMGTDAEAVVDPQLRMNGIRRLRIADASVMPTLINGNTNAPSIMIGERAAALISGR</sequence>
<evidence type="ECO:0000256" key="5">
    <source>
        <dbReference type="PIRSR" id="PIRSR000137-2"/>
    </source>
</evidence>
<dbReference type="EMBL" id="FXBL01000004">
    <property type="protein sequence ID" value="SMH32695.1"/>
    <property type="molecule type" value="Genomic_DNA"/>
</dbReference>
<dbReference type="Proteomes" id="UP000193083">
    <property type="component" value="Unassembled WGS sequence"/>
</dbReference>
<dbReference type="Gene3D" id="3.50.50.60">
    <property type="entry name" value="FAD/NAD(P)-binding domain"/>
    <property type="match status" value="1"/>
</dbReference>
<dbReference type="SUPFAM" id="SSF54373">
    <property type="entry name" value="FAD-linked reductases, C-terminal domain"/>
    <property type="match status" value="1"/>
</dbReference>
<dbReference type="SUPFAM" id="SSF51905">
    <property type="entry name" value="FAD/NAD(P)-binding domain"/>
    <property type="match status" value="1"/>
</dbReference>
<dbReference type="InterPro" id="IPR000172">
    <property type="entry name" value="GMC_OxRdtase_N"/>
</dbReference>
<dbReference type="InterPro" id="IPR036188">
    <property type="entry name" value="FAD/NAD-bd_sf"/>
</dbReference>
<evidence type="ECO:0000256" key="6">
    <source>
        <dbReference type="RuleBase" id="RU003968"/>
    </source>
</evidence>
<comment type="cofactor">
    <cofactor evidence="1 5">
        <name>FAD</name>
        <dbReference type="ChEBI" id="CHEBI:57692"/>
    </cofactor>
</comment>
<feature type="domain" description="Glucose-methanol-choline oxidoreductase N-terminal" evidence="7">
    <location>
        <begin position="86"/>
        <end position="109"/>
    </location>
</feature>
<reference evidence="9 10" key="1">
    <citation type="submission" date="2017-04" db="EMBL/GenBank/DDBJ databases">
        <authorList>
            <person name="Afonso C.L."/>
            <person name="Miller P.J."/>
            <person name="Scott M.A."/>
            <person name="Spackman E."/>
            <person name="Goraichik I."/>
            <person name="Dimitrov K.M."/>
            <person name="Suarez D.L."/>
            <person name="Swayne D.E."/>
        </authorList>
    </citation>
    <scope>NUCLEOTIDE SEQUENCE [LARGE SCALE GENOMIC DNA]</scope>
    <source>
        <strain evidence="9 10">B5P</strain>
    </source>
</reference>